<keyword evidence="2" id="KW-1185">Reference proteome</keyword>
<proteinExistence type="predicted"/>
<evidence type="ECO:0000313" key="1">
    <source>
        <dbReference type="EMBL" id="CAJ2670146.1"/>
    </source>
</evidence>
<name>A0ACB0LL27_TRIPR</name>
<evidence type="ECO:0000313" key="2">
    <source>
        <dbReference type="Proteomes" id="UP001177021"/>
    </source>
</evidence>
<reference evidence="1" key="1">
    <citation type="submission" date="2023-10" db="EMBL/GenBank/DDBJ databases">
        <authorList>
            <person name="Rodriguez Cubillos JULIANA M."/>
            <person name="De Vega J."/>
        </authorList>
    </citation>
    <scope>NUCLEOTIDE SEQUENCE</scope>
</reference>
<dbReference type="Proteomes" id="UP001177021">
    <property type="component" value="Unassembled WGS sequence"/>
</dbReference>
<accession>A0ACB0LL27</accession>
<dbReference type="EMBL" id="CASHSV030000615">
    <property type="protein sequence ID" value="CAJ2670146.1"/>
    <property type="molecule type" value="Genomic_DNA"/>
</dbReference>
<organism evidence="1 2">
    <name type="scientific">Trifolium pratense</name>
    <name type="common">Red clover</name>
    <dbReference type="NCBI Taxonomy" id="57577"/>
    <lineage>
        <taxon>Eukaryota</taxon>
        <taxon>Viridiplantae</taxon>
        <taxon>Streptophyta</taxon>
        <taxon>Embryophyta</taxon>
        <taxon>Tracheophyta</taxon>
        <taxon>Spermatophyta</taxon>
        <taxon>Magnoliopsida</taxon>
        <taxon>eudicotyledons</taxon>
        <taxon>Gunneridae</taxon>
        <taxon>Pentapetalae</taxon>
        <taxon>rosids</taxon>
        <taxon>fabids</taxon>
        <taxon>Fabales</taxon>
        <taxon>Fabaceae</taxon>
        <taxon>Papilionoideae</taxon>
        <taxon>50 kb inversion clade</taxon>
        <taxon>NPAAA clade</taxon>
        <taxon>Hologalegina</taxon>
        <taxon>IRL clade</taxon>
        <taxon>Trifolieae</taxon>
        <taxon>Trifolium</taxon>
    </lineage>
</organism>
<protein>
    <submittedName>
        <fullName evidence="1">Uncharacterized protein</fullName>
    </submittedName>
</protein>
<sequence length="393" mass="45300">MVEEDIISTLPDLILRHILSFLETKHAVTTSILSKRWKNLYRSVPVLHFKTTATDEAAYFRFINFVSSVFLSRDLAFSVKTFHLDFTYHDYQIIYPRSPMEIVTAWINVIVLLGVECIDLCVELEKTIGFTKLPISILTCNTLVVLNLHCFGVEEALSPVDLPSLKILQLDNIWFPKVRDLMLFLNGCPILEDLFTFNVLFDSEESLTYDEWKSFCLSNLIQANIDCFFSHFPLKAVHNVHSLRLQIHHDKVNYLNDFIPTFHNLTKLELNSLDYGWQFLIKVLNHSPKLQELNIDQAHLNKETWTRKDDKENWVDPDVVPQCLSLHLRACNLFNFLGLPGELLLARYILKHARVLQTMDIMNVGLANINGLISSCPRASATCELTVYDSPLE</sequence>
<comment type="caution">
    <text evidence="1">The sequence shown here is derived from an EMBL/GenBank/DDBJ whole genome shotgun (WGS) entry which is preliminary data.</text>
</comment>
<gene>
    <name evidence="1" type="ORF">MILVUS5_LOCUS34226</name>
</gene>